<keyword evidence="3" id="KW-1185">Reference proteome</keyword>
<evidence type="ECO:0008006" key="4">
    <source>
        <dbReference type="Google" id="ProtNLM"/>
    </source>
</evidence>
<dbReference type="EMBL" id="JAAGOB010000006">
    <property type="protein sequence ID" value="NED96172.1"/>
    <property type="molecule type" value="Genomic_DNA"/>
</dbReference>
<feature type="chain" id="PRO_5038590046" description="Molybdenum ABC transporter substrate-binding protein" evidence="1">
    <location>
        <begin position="25"/>
        <end position="93"/>
    </location>
</feature>
<sequence length="93" mass="9372">MNRLTTTMSVLGAAALTLSLAACGGSDDYCDLLEESGSSLMSSAGMSDPSAAADVAGTIRDIADAAPSDIADDWDTMADAMETLADLNMSECG</sequence>
<gene>
    <name evidence="2" type="ORF">G1H11_12715</name>
</gene>
<organism evidence="2 3">
    <name type="scientific">Phytoactinopolyspora alkaliphila</name>
    <dbReference type="NCBI Taxonomy" id="1783498"/>
    <lineage>
        <taxon>Bacteria</taxon>
        <taxon>Bacillati</taxon>
        <taxon>Actinomycetota</taxon>
        <taxon>Actinomycetes</taxon>
        <taxon>Jiangellales</taxon>
        <taxon>Jiangellaceae</taxon>
        <taxon>Phytoactinopolyspora</taxon>
    </lineage>
</organism>
<reference evidence="2 3" key="1">
    <citation type="submission" date="2020-02" db="EMBL/GenBank/DDBJ databases">
        <authorList>
            <person name="Li X.-J."/>
            <person name="Feng X.-M."/>
        </authorList>
    </citation>
    <scope>NUCLEOTIDE SEQUENCE [LARGE SCALE GENOMIC DNA]</scope>
    <source>
        <strain evidence="2 3">CGMCC 4.7225</strain>
    </source>
</reference>
<dbReference type="RefSeq" id="WP_163818954.1">
    <property type="nucleotide sequence ID" value="NZ_JAAGOB010000006.1"/>
</dbReference>
<keyword evidence="1" id="KW-0732">Signal</keyword>
<dbReference type="Proteomes" id="UP000469185">
    <property type="component" value="Unassembled WGS sequence"/>
</dbReference>
<dbReference type="AlphaFoldDB" id="A0A6N9YMH6"/>
<feature type="signal peptide" evidence="1">
    <location>
        <begin position="1"/>
        <end position="24"/>
    </location>
</feature>
<proteinExistence type="predicted"/>
<name>A0A6N9YMH6_9ACTN</name>
<dbReference type="PROSITE" id="PS51257">
    <property type="entry name" value="PROKAR_LIPOPROTEIN"/>
    <property type="match status" value="1"/>
</dbReference>
<evidence type="ECO:0000313" key="3">
    <source>
        <dbReference type="Proteomes" id="UP000469185"/>
    </source>
</evidence>
<evidence type="ECO:0000256" key="1">
    <source>
        <dbReference type="SAM" id="SignalP"/>
    </source>
</evidence>
<accession>A0A6N9YMH6</accession>
<evidence type="ECO:0000313" key="2">
    <source>
        <dbReference type="EMBL" id="NED96172.1"/>
    </source>
</evidence>
<protein>
    <recommendedName>
        <fullName evidence="4">Molybdenum ABC transporter substrate-binding protein</fullName>
    </recommendedName>
</protein>
<comment type="caution">
    <text evidence="2">The sequence shown here is derived from an EMBL/GenBank/DDBJ whole genome shotgun (WGS) entry which is preliminary data.</text>
</comment>